<dbReference type="GO" id="GO:0043328">
    <property type="term" value="P:protein transport to vacuole involved in ubiquitin-dependent protein catabolic process via the multivesicular body sorting pathway"/>
    <property type="evidence" value="ECO:0007669"/>
    <property type="project" value="TreeGrafter"/>
</dbReference>
<gene>
    <name evidence="2" type="ORF">GLOTRDRAFT_95993</name>
</gene>
<dbReference type="Pfam" id="PF04157">
    <property type="entry name" value="EAP30"/>
    <property type="match status" value="1"/>
</dbReference>
<organism evidence="2 3">
    <name type="scientific">Gloeophyllum trabeum (strain ATCC 11539 / FP-39264 / Madison 617)</name>
    <name type="common">Brown rot fungus</name>
    <dbReference type="NCBI Taxonomy" id="670483"/>
    <lineage>
        <taxon>Eukaryota</taxon>
        <taxon>Fungi</taxon>
        <taxon>Dikarya</taxon>
        <taxon>Basidiomycota</taxon>
        <taxon>Agaricomycotina</taxon>
        <taxon>Agaricomycetes</taxon>
        <taxon>Gloeophyllales</taxon>
        <taxon>Gloeophyllaceae</taxon>
        <taxon>Gloeophyllum</taxon>
    </lineage>
</organism>
<comment type="similarity">
    <text evidence="1">Belongs to the SNF8 family.</text>
</comment>
<reference evidence="2 3" key="1">
    <citation type="journal article" date="2012" name="Science">
        <title>The Paleozoic origin of enzymatic lignin decomposition reconstructed from 31 fungal genomes.</title>
        <authorList>
            <person name="Floudas D."/>
            <person name="Binder M."/>
            <person name="Riley R."/>
            <person name="Barry K."/>
            <person name="Blanchette R.A."/>
            <person name="Henrissat B."/>
            <person name="Martinez A.T."/>
            <person name="Otillar R."/>
            <person name="Spatafora J.W."/>
            <person name="Yadav J.S."/>
            <person name="Aerts A."/>
            <person name="Benoit I."/>
            <person name="Boyd A."/>
            <person name="Carlson A."/>
            <person name="Copeland A."/>
            <person name="Coutinho P.M."/>
            <person name="de Vries R.P."/>
            <person name="Ferreira P."/>
            <person name="Findley K."/>
            <person name="Foster B."/>
            <person name="Gaskell J."/>
            <person name="Glotzer D."/>
            <person name="Gorecki P."/>
            <person name="Heitman J."/>
            <person name="Hesse C."/>
            <person name="Hori C."/>
            <person name="Igarashi K."/>
            <person name="Jurgens J.A."/>
            <person name="Kallen N."/>
            <person name="Kersten P."/>
            <person name="Kohler A."/>
            <person name="Kuees U."/>
            <person name="Kumar T.K.A."/>
            <person name="Kuo A."/>
            <person name="LaButti K."/>
            <person name="Larrondo L.F."/>
            <person name="Lindquist E."/>
            <person name="Ling A."/>
            <person name="Lombard V."/>
            <person name="Lucas S."/>
            <person name="Lundell T."/>
            <person name="Martin R."/>
            <person name="McLaughlin D.J."/>
            <person name="Morgenstern I."/>
            <person name="Morin E."/>
            <person name="Murat C."/>
            <person name="Nagy L.G."/>
            <person name="Nolan M."/>
            <person name="Ohm R.A."/>
            <person name="Patyshakuliyeva A."/>
            <person name="Rokas A."/>
            <person name="Ruiz-Duenas F.J."/>
            <person name="Sabat G."/>
            <person name="Salamov A."/>
            <person name="Samejima M."/>
            <person name="Schmutz J."/>
            <person name="Slot J.C."/>
            <person name="St John F."/>
            <person name="Stenlid J."/>
            <person name="Sun H."/>
            <person name="Sun S."/>
            <person name="Syed K."/>
            <person name="Tsang A."/>
            <person name="Wiebenga A."/>
            <person name="Young D."/>
            <person name="Pisabarro A."/>
            <person name="Eastwood D.C."/>
            <person name="Martin F."/>
            <person name="Cullen D."/>
            <person name="Grigoriev I.V."/>
            <person name="Hibbett D.S."/>
        </authorList>
    </citation>
    <scope>NUCLEOTIDE SEQUENCE [LARGE SCALE GENOMIC DNA]</scope>
    <source>
        <strain evidence="2 3">ATCC 11539</strain>
    </source>
</reference>
<dbReference type="InterPro" id="IPR040608">
    <property type="entry name" value="Snf8/Vps36"/>
</dbReference>
<dbReference type="GO" id="GO:0000814">
    <property type="term" value="C:ESCRT II complex"/>
    <property type="evidence" value="ECO:0007669"/>
    <property type="project" value="InterPro"/>
</dbReference>
<evidence type="ECO:0000256" key="1">
    <source>
        <dbReference type="ARBA" id="ARBA00009834"/>
    </source>
</evidence>
<evidence type="ECO:0000313" key="2">
    <source>
        <dbReference type="EMBL" id="EPQ51711.1"/>
    </source>
</evidence>
<accession>S7PVQ4</accession>
<dbReference type="HOGENOM" id="CLU_1796665_0_0_1"/>
<name>S7PVQ4_GLOTA</name>
<dbReference type="eggNOG" id="KOG3341">
    <property type="taxonomic scope" value="Eukaryota"/>
</dbReference>
<dbReference type="EMBL" id="KB469309">
    <property type="protein sequence ID" value="EPQ51711.1"/>
    <property type="molecule type" value="Genomic_DNA"/>
</dbReference>
<dbReference type="STRING" id="670483.S7PVQ4"/>
<dbReference type="RefSeq" id="XP_007869622.1">
    <property type="nucleotide sequence ID" value="XM_007871431.1"/>
</dbReference>
<dbReference type="GeneID" id="19309787"/>
<dbReference type="Proteomes" id="UP000030669">
    <property type="component" value="Unassembled WGS sequence"/>
</dbReference>
<dbReference type="PANTHER" id="PTHR12806:SF0">
    <property type="entry name" value="VACUOLAR-SORTING PROTEIN SNF8"/>
    <property type="match status" value="1"/>
</dbReference>
<dbReference type="Gene3D" id="1.10.10.10">
    <property type="entry name" value="Winged helix-like DNA-binding domain superfamily/Winged helix DNA-binding domain"/>
    <property type="match status" value="1"/>
</dbReference>
<proteinExistence type="inferred from homology"/>
<protein>
    <submittedName>
        <fullName evidence="2">Uncharacterized protein</fullName>
    </submittedName>
</protein>
<keyword evidence="3" id="KW-1185">Reference proteome</keyword>
<dbReference type="InterPro" id="IPR016689">
    <property type="entry name" value="ESCRT-2_cplx_Snf8"/>
</dbReference>
<dbReference type="InterPro" id="IPR036388">
    <property type="entry name" value="WH-like_DNA-bd_sf"/>
</dbReference>
<dbReference type="InterPro" id="IPR036390">
    <property type="entry name" value="WH_DNA-bd_sf"/>
</dbReference>
<evidence type="ECO:0000313" key="3">
    <source>
        <dbReference type="Proteomes" id="UP000030669"/>
    </source>
</evidence>
<dbReference type="AlphaFoldDB" id="S7PVQ4"/>
<dbReference type="OrthoDB" id="283883at2759"/>
<dbReference type="KEGG" id="gtr:GLOTRDRAFT_95993"/>
<dbReference type="SUPFAM" id="SSF46785">
    <property type="entry name" value="Winged helix' DNA-binding domain"/>
    <property type="match status" value="1"/>
</dbReference>
<dbReference type="PANTHER" id="PTHR12806">
    <property type="entry name" value="EAP30 SUBUNIT OF ELL COMPLEX"/>
    <property type="match status" value="1"/>
</dbReference>
<sequence length="144" mass="16023">MCTSIGVNPLAGPRRGGWWAELTGIDDWQHELGVQIVDCVSTRERNGGLIDLAELIRLVSRLSSDVDVGGGRKMVRSVVKELDDDKIVVIAVAEDRSRWTGLWRRGDGRSSGPGRHWSICCSEKRCNGTSELQDHHKYTPWDPA</sequence>